<evidence type="ECO:0000313" key="11">
    <source>
        <dbReference type="Proteomes" id="UP000776983"/>
    </source>
</evidence>
<keyword evidence="2 8" id="KW-0349">Heme</keyword>
<dbReference type="EMBL" id="JACDXW010000003">
    <property type="protein sequence ID" value="MCB5363538.1"/>
    <property type="molecule type" value="Genomic_DNA"/>
</dbReference>
<dbReference type="Pfam" id="PF00034">
    <property type="entry name" value="Cytochrom_C"/>
    <property type="match status" value="1"/>
</dbReference>
<dbReference type="InterPro" id="IPR026259">
    <property type="entry name" value="MauG/Cytc_peroxidase"/>
</dbReference>
<feature type="domain" description="Cytochrome c" evidence="9">
    <location>
        <begin position="41"/>
        <end position="149"/>
    </location>
</feature>
<evidence type="ECO:0000256" key="2">
    <source>
        <dbReference type="ARBA" id="ARBA00022617"/>
    </source>
</evidence>
<dbReference type="SUPFAM" id="SSF46626">
    <property type="entry name" value="Cytochrome c"/>
    <property type="match status" value="2"/>
</dbReference>
<evidence type="ECO:0000256" key="8">
    <source>
        <dbReference type="PROSITE-ProRule" id="PRU00433"/>
    </source>
</evidence>
<gene>
    <name evidence="10" type="ORF">H0484_07225</name>
</gene>
<keyword evidence="6" id="KW-0560">Oxidoreductase</keyword>
<dbReference type="PANTHER" id="PTHR30600:SF7">
    <property type="entry name" value="CYTOCHROME C PEROXIDASE-RELATED"/>
    <property type="match status" value="1"/>
</dbReference>
<feature type="domain" description="Cytochrome c" evidence="9">
    <location>
        <begin position="194"/>
        <end position="311"/>
    </location>
</feature>
<dbReference type="Pfam" id="PF03150">
    <property type="entry name" value="CCP_MauG"/>
    <property type="match status" value="1"/>
</dbReference>
<evidence type="ECO:0000256" key="6">
    <source>
        <dbReference type="ARBA" id="ARBA00023002"/>
    </source>
</evidence>
<keyword evidence="4" id="KW-0732">Signal</keyword>
<dbReference type="PROSITE" id="PS51007">
    <property type="entry name" value="CYTC"/>
    <property type="match status" value="2"/>
</dbReference>
<dbReference type="PIRSF" id="PIRSF000294">
    <property type="entry name" value="Cytochrome-c_peroxidase"/>
    <property type="match status" value="1"/>
</dbReference>
<dbReference type="Gene3D" id="1.10.760.10">
    <property type="entry name" value="Cytochrome c-like domain"/>
    <property type="match status" value="2"/>
</dbReference>
<dbReference type="InterPro" id="IPR036909">
    <property type="entry name" value="Cyt_c-like_dom_sf"/>
</dbReference>
<protein>
    <submittedName>
        <fullName evidence="10">Cytochrome-c peroxidase</fullName>
    </submittedName>
</protein>
<reference evidence="10 11" key="1">
    <citation type="submission" date="2020-07" db="EMBL/GenBank/DDBJ databases">
        <title>Pusillimonas sp. nov., isolated from poultry manure in Taiwan.</title>
        <authorList>
            <person name="Lin S.-Y."/>
            <person name="Tang Y.-S."/>
            <person name="Young C.-C."/>
        </authorList>
    </citation>
    <scope>NUCLEOTIDE SEQUENCE [LARGE SCALE GENOMIC DNA]</scope>
    <source>
        <strain evidence="10 11">CC-YST705</strain>
    </source>
</reference>
<sequence>MSGSALAQDASADQLRGVAKTIFAPVPTAAEIIKEKGYTPEQIQLGQWLFFEPRLSRSHIISCNTCHSVGTGGADNIPISIGHGWQHGPRNSPTVFNAVFNAAQFWDGRAADLKEQAKGPVQASVEMNNTPDAVETTLRSMPEYVELFGKAFGVESDPVTFDNMARALEAFESTLVTPNARFDQFLAGQPTLDEQELKGLNLFINKGCIACHSGVNVGGQGYFPFGVIKKPGAEILPPNDKGRFTVTNTASDEYVFRAGPLRNIALTAPYFHSGEVWDLEQAVAIMGSSQLGHELDADEVKAITAFLHTLTGEQPQVVYPTLPRSSIDTPKPQQ</sequence>
<evidence type="ECO:0000256" key="1">
    <source>
        <dbReference type="ARBA" id="ARBA00004418"/>
    </source>
</evidence>
<keyword evidence="7 8" id="KW-0408">Iron</keyword>
<comment type="caution">
    <text evidence="10">The sequence shown here is derived from an EMBL/GenBank/DDBJ whole genome shotgun (WGS) entry which is preliminary data.</text>
</comment>
<dbReference type="PANTHER" id="PTHR30600">
    <property type="entry name" value="CYTOCHROME C PEROXIDASE-RELATED"/>
    <property type="match status" value="1"/>
</dbReference>
<proteinExistence type="predicted"/>
<keyword evidence="10" id="KW-0575">Peroxidase</keyword>
<dbReference type="Proteomes" id="UP000776983">
    <property type="component" value="Unassembled WGS sequence"/>
</dbReference>
<dbReference type="InterPro" id="IPR004852">
    <property type="entry name" value="Di-haem_cyt_c_peroxidsae"/>
</dbReference>
<keyword evidence="11" id="KW-1185">Reference proteome</keyword>
<evidence type="ECO:0000259" key="9">
    <source>
        <dbReference type="PROSITE" id="PS51007"/>
    </source>
</evidence>
<keyword evidence="3 8" id="KW-0479">Metal-binding</keyword>
<evidence type="ECO:0000313" key="10">
    <source>
        <dbReference type="EMBL" id="MCB5363538.1"/>
    </source>
</evidence>
<evidence type="ECO:0000256" key="7">
    <source>
        <dbReference type="ARBA" id="ARBA00023004"/>
    </source>
</evidence>
<organism evidence="10 11">
    <name type="scientific">Mesopusillimonas faecipullorum</name>
    <dbReference type="NCBI Taxonomy" id="2755040"/>
    <lineage>
        <taxon>Bacteria</taxon>
        <taxon>Pseudomonadati</taxon>
        <taxon>Pseudomonadota</taxon>
        <taxon>Betaproteobacteria</taxon>
        <taxon>Burkholderiales</taxon>
        <taxon>Alcaligenaceae</taxon>
        <taxon>Mesopusillimonas</taxon>
    </lineage>
</organism>
<dbReference type="GO" id="GO:0004601">
    <property type="term" value="F:peroxidase activity"/>
    <property type="evidence" value="ECO:0007669"/>
    <property type="project" value="UniProtKB-KW"/>
</dbReference>
<dbReference type="InterPro" id="IPR009056">
    <property type="entry name" value="Cyt_c-like_dom"/>
</dbReference>
<accession>A0ABS8CC12</accession>
<evidence type="ECO:0000256" key="4">
    <source>
        <dbReference type="ARBA" id="ARBA00022729"/>
    </source>
</evidence>
<dbReference type="InterPro" id="IPR051395">
    <property type="entry name" value="Cytochrome_c_Peroxidase/MauG"/>
</dbReference>
<evidence type="ECO:0000256" key="3">
    <source>
        <dbReference type="ARBA" id="ARBA00022723"/>
    </source>
</evidence>
<comment type="subcellular location">
    <subcellularLocation>
        <location evidence="1">Periplasm</location>
    </subcellularLocation>
</comment>
<name>A0ABS8CC12_9BURK</name>
<evidence type="ECO:0000256" key="5">
    <source>
        <dbReference type="ARBA" id="ARBA00022764"/>
    </source>
</evidence>
<keyword evidence="5" id="KW-0574">Periplasm</keyword>